<proteinExistence type="predicted"/>
<organism evidence="2 3">
    <name type="scientific">Rariglobus hedericola</name>
    <dbReference type="NCBI Taxonomy" id="2597822"/>
    <lineage>
        <taxon>Bacteria</taxon>
        <taxon>Pseudomonadati</taxon>
        <taxon>Verrucomicrobiota</taxon>
        <taxon>Opitutia</taxon>
        <taxon>Opitutales</taxon>
        <taxon>Opitutaceae</taxon>
        <taxon>Rariglobus</taxon>
    </lineage>
</organism>
<evidence type="ECO:0000313" key="3">
    <source>
        <dbReference type="Proteomes" id="UP000315648"/>
    </source>
</evidence>
<dbReference type="Pfam" id="PF00903">
    <property type="entry name" value="Glyoxalase"/>
    <property type="match status" value="1"/>
</dbReference>
<sequence length="155" mass="16730">MSTPTNYPAFSPYLSVNNAAQAIEFYKAAFGATERLRLTDKASGKIGHAEILIGGNLVMLNDENPQWGNKSPLTLSGSPITFCLMVDNADAALERAVSVGATVLMPASDQFYGFRSASIADPFGHQWMLQHEIEKVSPEELQKRWSTMSGGCTGA</sequence>
<dbReference type="Gene3D" id="3.30.720.110">
    <property type="match status" value="1"/>
</dbReference>
<dbReference type="CDD" id="cd07246">
    <property type="entry name" value="VOC_like"/>
    <property type="match status" value="1"/>
</dbReference>
<dbReference type="Gene3D" id="3.30.720.120">
    <property type="match status" value="1"/>
</dbReference>
<gene>
    <name evidence="2" type="ORF">FPL22_16325</name>
</gene>
<keyword evidence="3" id="KW-1185">Reference proteome</keyword>
<dbReference type="PANTHER" id="PTHR34109">
    <property type="entry name" value="BNAUNNG04460D PROTEIN-RELATED"/>
    <property type="match status" value="1"/>
</dbReference>
<dbReference type="PROSITE" id="PS51819">
    <property type="entry name" value="VOC"/>
    <property type="match status" value="1"/>
</dbReference>
<evidence type="ECO:0000313" key="2">
    <source>
        <dbReference type="EMBL" id="TSJ75824.1"/>
    </source>
</evidence>
<dbReference type="InterPro" id="IPR029068">
    <property type="entry name" value="Glyas_Bleomycin-R_OHBP_Dase"/>
</dbReference>
<accession>A0A556QGR1</accession>
<reference evidence="2 3" key="1">
    <citation type="submission" date="2019-07" db="EMBL/GenBank/DDBJ databases">
        <title>Description of 53C-WASEF.</title>
        <authorList>
            <person name="Pitt A."/>
            <person name="Hahn M.W."/>
        </authorList>
    </citation>
    <scope>NUCLEOTIDE SEQUENCE [LARGE SCALE GENOMIC DNA]</scope>
    <source>
        <strain evidence="2 3">53C-WASEF</strain>
    </source>
</reference>
<dbReference type="PANTHER" id="PTHR34109:SF1">
    <property type="entry name" value="VOC DOMAIN-CONTAINING PROTEIN"/>
    <property type="match status" value="1"/>
</dbReference>
<dbReference type="Proteomes" id="UP000315648">
    <property type="component" value="Unassembled WGS sequence"/>
</dbReference>
<dbReference type="EMBL" id="VMBG01000003">
    <property type="protein sequence ID" value="TSJ75824.1"/>
    <property type="molecule type" value="Genomic_DNA"/>
</dbReference>
<name>A0A556QGR1_9BACT</name>
<comment type="caution">
    <text evidence="2">The sequence shown here is derived from an EMBL/GenBank/DDBJ whole genome shotgun (WGS) entry which is preliminary data.</text>
</comment>
<dbReference type="InterPro" id="IPR004360">
    <property type="entry name" value="Glyas_Fos-R_dOase_dom"/>
</dbReference>
<protein>
    <submittedName>
        <fullName evidence="2">VOC family protein</fullName>
    </submittedName>
</protein>
<evidence type="ECO:0000259" key="1">
    <source>
        <dbReference type="PROSITE" id="PS51819"/>
    </source>
</evidence>
<dbReference type="InterPro" id="IPR037523">
    <property type="entry name" value="VOC_core"/>
</dbReference>
<dbReference type="OrthoDB" id="9795306at2"/>
<dbReference type="SUPFAM" id="SSF54593">
    <property type="entry name" value="Glyoxalase/Bleomycin resistance protein/Dihydroxybiphenyl dioxygenase"/>
    <property type="match status" value="1"/>
</dbReference>
<dbReference type="RefSeq" id="WP_144354097.1">
    <property type="nucleotide sequence ID" value="NZ_CBCRVV010000004.1"/>
</dbReference>
<dbReference type="AlphaFoldDB" id="A0A556QGR1"/>
<feature type="domain" description="VOC" evidence="1">
    <location>
        <begin position="7"/>
        <end position="132"/>
    </location>
</feature>